<evidence type="ECO:0000256" key="1">
    <source>
        <dbReference type="SAM" id="MobiDB-lite"/>
    </source>
</evidence>
<dbReference type="Gene3D" id="3.90.1200.10">
    <property type="match status" value="1"/>
</dbReference>
<comment type="caution">
    <text evidence="3">The sequence shown here is derived from an EMBL/GenBank/DDBJ whole genome shotgun (WGS) entry which is preliminary data.</text>
</comment>
<keyword evidence="4" id="KW-1185">Reference proteome</keyword>
<name>A0A2M9G4L4_9PROT</name>
<dbReference type="Proteomes" id="UP000229498">
    <property type="component" value="Unassembled WGS sequence"/>
</dbReference>
<dbReference type="InterPro" id="IPR002575">
    <property type="entry name" value="Aminoglycoside_PTrfase"/>
</dbReference>
<dbReference type="InterPro" id="IPR041726">
    <property type="entry name" value="ACAD10_11_N"/>
</dbReference>
<dbReference type="SUPFAM" id="SSF56112">
    <property type="entry name" value="Protein kinase-like (PK-like)"/>
    <property type="match status" value="1"/>
</dbReference>
<sequence length="353" mass="39565">MFLQRYHRRRKAVASPRGGGMSQANDELRDEAARFVAAHWGADHGIRDFGPMADGHAGLSFGFTVTRAGADVEGVVLRLAPKGVRRSGNTDVYRQAPLLRALGRAGVKVPPVLHAQASEDWFGTPFVMTRLLPGKTLIIWQPAPEFEGFVAEGWRQAARELATIHRFDWRAELADWEKPRDMAAEIERWAAILEKTDEPDWIERGRRVAAILRERPMPPSPQGLFHGDYQPGNVLFHQGRIAAILDWELAGIGPQLLDIGWLMMMGDPEAWDPDWGAKNVPPVDELAAIYQDAMGERFEAIDYFEGLGCYIFGVISCLNVKLHRTGRRPDPMWDDIASSVVHLFGRGEELLSR</sequence>
<feature type="region of interest" description="Disordered" evidence="1">
    <location>
        <begin position="1"/>
        <end position="24"/>
    </location>
</feature>
<dbReference type="Gene3D" id="3.30.200.20">
    <property type="entry name" value="Phosphorylase Kinase, domain 1"/>
    <property type="match status" value="1"/>
</dbReference>
<feature type="domain" description="Aminoglycoside phosphotransferase" evidence="2">
    <location>
        <begin position="73"/>
        <end position="273"/>
    </location>
</feature>
<reference evidence="3 4" key="1">
    <citation type="submission" date="2017-11" db="EMBL/GenBank/DDBJ databases">
        <title>Draft genome sequence of Rhizobiales bacterium SY3-13.</title>
        <authorList>
            <person name="Sun C."/>
        </authorList>
    </citation>
    <scope>NUCLEOTIDE SEQUENCE [LARGE SCALE GENOMIC DNA]</scope>
    <source>
        <strain evidence="3 4">SY3-13</strain>
    </source>
</reference>
<dbReference type="OrthoDB" id="3806873at2"/>
<evidence type="ECO:0000313" key="4">
    <source>
        <dbReference type="Proteomes" id="UP000229498"/>
    </source>
</evidence>
<gene>
    <name evidence="3" type="ORF">CVT23_05730</name>
</gene>
<dbReference type="AlphaFoldDB" id="A0A2M9G4L4"/>
<evidence type="ECO:0000313" key="3">
    <source>
        <dbReference type="EMBL" id="PJK30651.1"/>
    </source>
</evidence>
<dbReference type="Pfam" id="PF01636">
    <property type="entry name" value="APH"/>
    <property type="match status" value="1"/>
</dbReference>
<dbReference type="CDD" id="cd05154">
    <property type="entry name" value="ACAD10_11_N-like"/>
    <property type="match status" value="1"/>
</dbReference>
<dbReference type="InterPro" id="IPR011009">
    <property type="entry name" value="Kinase-like_dom_sf"/>
</dbReference>
<evidence type="ECO:0000259" key="2">
    <source>
        <dbReference type="Pfam" id="PF01636"/>
    </source>
</evidence>
<dbReference type="EMBL" id="PHIG01000024">
    <property type="protein sequence ID" value="PJK30651.1"/>
    <property type="molecule type" value="Genomic_DNA"/>
</dbReference>
<protein>
    <recommendedName>
        <fullName evidence="2">Aminoglycoside phosphotransferase domain-containing protein</fullName>
    </recommendedName>
</protein>
<organism evidence="3 4">
    <name type="scientific">Minwuia thermotolerans</name>
    <dbReference type="NCBI Taxonomy" id="2056226"/>
    <lineage>
        <taxon>Bacteria</taxon>
        <taxon>Pseudomonadati</taxon>
        <taxon>Pseudomonadota</taxon>
        <taxon>Alphaproteobacteria</taxon>
        <taxon>Minwuiales</taxon>
        <taxon>Minwuiaceae</taxon>
        <taxon>Minwuia</taxon>
    </lineage>
</organism>
<feature type="compositionally biased region" description="Basic residues" evidence="1">
    <location>
        <begin position="1"/>
        <end position="12"/>
    </location>
</feature>
<proteinExistence type="predicted"/>
<dbReference type="InterPro" id="IPR051678">
    <property type="entry name" value="AGP_Transferase"/>
</dbReference>
<dbReference type="PANTHER" id="PTHR21310">
    <property type="entry name" value="AMINOGLYCOSIDE PHOSPHOTRANSFERASE-RELATED-RELATED"/>
    <property type="match status" value="1"/>
</dbReference>
<accession>A0A2M9G4L4</accession>